<dbReference type="Pfam" id="PF00107">
    <property type="entry name" value="ADH_zinc_N"/>
    <property type="match status" value="1"/>
</dbReference>
<evidence type="ECO:0000259" key="6">
    <source>
        <dbReference type="SMART" id="SM00829"/>
    </source>
</evidence>
<dbReference type="InterPro" id="IPR011032">
    <property type="entry name" value="GroES-like_sf"/>
</dbReference>
<dbReference type="PANTHER" id="PTHR42813:SF1">
    <property type="entry name" value="DEHYDROGENASE, PUTATIVE (AFU_ORTHOLOGUE AFUA_5G03930)-RELATED"/>
    <property type="match status" value="1"/>
</dbReference>
<dbReference type="EMBL" id="CAJNOT010000224">
    <property type="protein sequence ID" value="CAF0901066.1"/>
    <property type="molecule type" value="Genomic_DNA"/>
</dbReference>
<dbReference type="Pfam" id="PF08240">
    <property type="entry name" value="ADH_N"/>
    <property type="match status" value="1"/>
</dbReference>
<evidence type="ECO:0000313" key="7">
    <source>
        <dbReference type="EMBL" id="CAF0901066.1"/>
    </source>
</evidence>
<dbReference type="InterPro" id="IPR002328">
    <property type="entry name" value="ADH_Zn_CS"/>
</dbReference>
<proteinExistence type="inferred from homology"/>
<dbReference type="Gene3D" id="3.90.180.10">
    <property type="entry name" value="Medium-chain alcohol dehydrogenases, catalytic domain"/>
    <property type="match status" value="1"/>
</dbReference>
<keyword evidence="3 5" id="KW-0862">Zinc</keyword>
<accession>A0A813ZLC7</accession>
<evidence type="ECO:0000256" key="2">
    <source>
        <dbReference type="ARBA" id="ARBA00022723"/>
    </source>
</evidence>
<evidence type="ECO:0000313" key="8">
    <source>
        <dbReference type="Proteomes" id="UP000663864"/>
    </source>
</evidence>
<dbReference type="AlphaFoldDB" id="A0A813ZLC7"/>
<reference evidence="7" key="1">
    <citation type="submission" date="2021-02" db="EMBL/GenBank/DDBJ databases">
        <authorList>
            <person name="Nowell W R."/>
        </authorList>
    </citation>
    <scope>NUCLEOTIDE SEQUENCE</scope>
</reference>
<dbReference type="CDD" id="cd08283">
    <property type="entry name" value="FDH_like_1"/>
    <property type="match status" value="1"/>
</dbReference>
<dbReference type="Gene3D" id="3.40.50.720">
    <property type="entry name" value="NAD(P)-binding Rossmann-like Domain"/>
    <property type="match status" value="1"/>
</dbReference>
<dbReference type="SUPFAM" id="SSF51735">
    <property type="entry name" value="NAD(P)-binding Rossmann-fold domains"/>
    <property type="match status" value="1"/>
</dbReference>
<dbReference type="InterPro" id="IPR013149">
    <property type="entry name" value="ADH-like_C"/>
</dbReference>
<gene>
    <name evidence="7" type="ORF">ZHD862_LOCUS7389</name>
</gene>
<evidence type="ECO:0000256" key="5">
    <source>
        <dbReference type="RuleBase" id="RU361277"/>
    </source>
</evidence>
<keyword evidence="4" id="KW-0560">Oxidoreductase</keyword>
<organism evidence="7 8">
    <name type="scientific">Rotaria sordida</name>
    <dbReference type="NCBI Taxonomy" id="392033"/>
    <lineage>
        <taxon>Eukaryota</taxon>
        <taxon>Metazoa</taxon>
        <taxon>Spiralia</taxon>
        <taxon>Gnathifera</taxon>
        <taxon>Rotifera</taxon>
        <taxon>Eurotatoria</taxon>
        <taxon>Bdelloidea</taxon>
        <taxon>Philodinida</taxon>
        <taxon>Philodinidae</taxon>
        <taxon>Rotaria</taxon>
    </lineage>
</organism>
<comment type="caution">
    <text evidence="7">The sequence shown here is derived from an EMBL/GenBank/DDBJ whole genome shotgun (WGS) entry which is preliminary data.</text>
</comment>
<dbReference type="Proteomes" id="UP000663864">
    <property type="component" value="Unassembled WGS sequence"/>
</dbReference>
<evidence type="ECO:0000256" key="1">
    <source>
        <dbReference type="ARBA" id="ARBA00001947"/>
    </source>
</evidence>
<dbReference type="PROSITE" id="PS00059">
    <property type="entry name" value="ADH_ZINC"/>
    <property type="match status" value="1"/>
</dbReference>
<dbReference type="SUPFAM" id="SSF50129">
    <property type="entry name" value="GroES-like"/>
    <property type="match status" value="1"/>
</dbReference>
<dbReference type="SMART" id="SM00829">
    <property type="entry name" value="PKS_ER"/>
    <property type="match status" value="1"/>
</dbReference>
<dbReference type="GO" id="GO:0016491">
    <property type="term" value="F:oxidoreductase activity"/>
    <property type="evidence" value="ECO:0007669"/>
    <property type="project" value="UniProtKB-KW"/>
</dbReference>
<keyword evidence="2 5" id="KW-0479">Metal-binding</keyword>
<comment type="cofactor">
    <cofactor evidence="1 5">
        <name>Zn(2+)</name>
        <dbReference type="ChEBI" id="CHEBI:29105"/>
    </cofactor>
</comment>
<evidence type="ECO:0000256" key="3">
    <source>
        <dbReference type="ARBA" id="ARBA00022833"/>
    </source>
</evidence>
<dbReference type="InterPro" id="IPR020843">
    <property type="entry name" value="ER"/>
</dbReference>
<dbReference type="InterPro" id="IPR036291">
    <property type="entry name" value="NAD(P)-bd_dom_sf"/>
</dbReference>
<feature type="domain" description="Enoyl reductase (ER)" evidence="6">
    <location>
        <begin position="45"/>
        <end position="338"/>
    </location>
</feature>
<sequence>MAETFGKILRPLLPETKKIEDLPLAVTSDTKRDPNNTMKVIAWRGKKNLSVEDMQKPLITDSKDAIIRVTSVAICGSDLHLYHEEFSGMHSGDVLGHEFMGIVEDIGIDVKGIKIGQRVVVSAVIACGYCEYCKKEQYSACDNTNPSKEMEALIGHRCAGFFGYSHLTGGWQGSQAQFTRVPFADINLLPVPDSVTDEQVVMLSDIACTAWHAMELGEVKEGQTVALWGCGPVGLIVIMWAKHRGVKRIIAIDHIPKRLEKARELGAETINYDEQLVIPTMLEICKDGPDVCIDATGFRYAKETIHKIERLLRLETDATSAITEAIYLVKKFGNISVIGDYYGLTNHFPIGALFDKGITFRAGVVCVQKYWKLLLKYILDGHIDLTKIITHILPLEEALLGYQLFDEQKNDCIKVILKPDIDYFQHKQT</sequence>
<evidence type="ECO:0000256" key="4">
    <source>
        <dbReference type="ARBA" id="ARBA00023002"/>
    </source>
</evidence>
<name>A0A813ZLC7_9BILA</name>
<dbReference type="PANTHER" id="PTHR42813">
    <property type="entry name" value="ZINC-TYPE ALCOHOL DEHYDROGENASE-LIKE"/>
    <property type="match status" value="1"/>
</dbReference>
<protein>
    <recommendedName>
        <fullName evidence="6">Enoyl reductase (ER) domain-containing protein</fullName>
    </recommendedName>
</protein>
<comment type="similarity">
    <text evidence="5">Belongs to the zinc-containing alcohol dehydrogenase family.</text>
</comment>
<dbReference type="GO" id="GO:0008270">
    <property type="term" value="F:zinc ion binding"/>
    <property type="evidence" value="ECO:0007669"/>
    <property type="project" value="InterPro"/>
</dbReference>
<dbReference type="InterPro" id="IPR013154">
    <property type="entry name" value="ADH-like_N"/>
</dbReference>